<proteinExistence type="predicted"/>
<comment type="caution">
    <text evidence="1">The sequence shown here is derived from an EMBL/GenBank/DDBJ whole genome shotgun (WGS) entry which is preliminary data.</text>
</comment>
<evidence type="ECO:0000313" key="2">
    <source>
        <dbReference type="Proteomes" id="UP000789920"/>
    </source>
</evidence>
<reference evidence="1" key="1">
    <citation type="submission" date="2021-06" db="EMBL/GenBank/DDBJ databases">
        <authorList>
            <person name="Kallberg Y."/>
            <person name="Tangrot J."/>
            <person name="Rosling A."/>
        </authorList>
    </citation>
    <scope>NUCLEOTIDE SEQUENCE</scope>
    <source>
        <strain evidence="1">MA461A</strain>
    </source>
</reference>
<name>A0ACA9QX70_9GLOM</name>
<accession>A0ACA9QX70</accession>
<dbReference type="Proteomes" id="UP000789920">
    <property type="component" value="Unassembled WGS sequence"/>
</dbReference>
<evidence type="ECO:0000313" key="1">
    <source>
        <dbReference type="EMBL" id="CAG8768080.1"/>
    </source>
</evidence>
<feature type="non-terminal residue" evidence="1">
    <location>
        <position position="1"/>
    </location>
</feature>
<gene>
    <name evidence="1" type="ORF">RPERSI_LOCUS16054</name>
</gene>
<keyword evidence="2" id="KW-1185">Reference proteome</keyword>
<protein>
    <submittedName>
        <fullName evidence="1">36963_t:CDS:1</fullName>
    </submittedName>
</protein>
<sequence>PTNTGYSYGGDPVNVTSSAADDVYAFLQLWFHHFPNYKRLDFHIAGESYAGHFIPAIAAKIHNNNKISNFPHINLESILIGNALLNPLVQLKQYPDMACNTPNLRVISNHTCDQMRQRFPICASEIQKCYDSKDTGTCKNATFVCYTIMIQPYMNNHKKRSLYDMRRRCDDGKYCYSEAGDFENFCNIEEVKTQLGVDPSFGFAACNFLAPLNFAASGDVALRFDQLIPPLLESKIRVLIYAGDVDYLLNWLGNKAWVKELGWSGKKGFNEAKVTPWITKKTIYDPARHAGDVKTYKELTFLRIFEAGHMPPYDQRSACQDFFKRWLSKEAL</sequence>
<organism evidence="1 2">
    <name type="scientific">Racocetra persica</name>
    <dbReference type="NCBI Taxonomy" id="160502"/>
    <lineage>
        <taxon>Eukaryota</taxon>
        <taxon>Fungi</taxon>
        <taxon>Fungi incertae sedis</taxon>
        <taxon>Mucoromycota</taxon>
        <taxon>Glomeromycotina</taxon>
        <taxon>Glomeromycetes</taxon>
        <taxon>Diversisporales</taxon>
        <taxon>Gigasporaceae</taxon>
        <taxon>Racocetra</taxon>
    </lineage>
</organism>
<dbReference type="EMBL" id="CAJVQC010039259">
    <property type="protein sequence ID" value="CAG8768080.1"/>
    <property type="molecule type" value="Genomic_DNA"/>
</dbReference>